<organism evidence="1 2">
    <name type="scientific">Erwinia phage pEa_SNUABM_47</name>
    <dbReference type="NCBI Taxonomy" id="2768774"/>
    <lineage>
        <taxon>Viruses</taxon>
        <taxon>Duplodnaviria</taxon>
        <taxon>Heunggongvirae</taxon>
        <taxon>Uroviricota</taxon>
        <taxon>Caudoviricetes</taxon>
        <taxon>Eneladusvirus</taxon>
        <taxon>Eneladusvirus BF</taxon>
    </lineage>
</organism>
<accession>A0A7L8ZPN6</accession>
<evidence type="ECO:0000313" key="2">
    <source>
        <dbReference type="Proteomes" id="UP000594024"/>
    </source>
</evidence>
<dbReference type="PRINTS" id="PR00633">
    <property type="entry name" value="RCCNDNSATION"/>
</dbReference>
<dbReference type="PANTHER" id="PTHR45982">
    <property type="entry name" value="REGULATOR OF CHROMOSOME CONDENSATION"/>
    <property type="match status" value="1"/>
</dbReference>
<dbReference type="Proteomes" id="UP000594024">
    <property type="component" value="Segment"/>
</dbReference>
<reference evidence="1 2" key="1">
    <citation type="submission" date="2020-08" db="EMBL/GenBank/DDBJ databases">
        <title>Complete genome sequence of Erwinia phage pEa_SNUABM_47.</title>
        <authorList>
            <person name="Kim S.G."/>
            <person name="Lee S.B."/>
            <person name="Park S.C."/>
        </authorList>
    </citation>
    <scope>NUCLEOTIDE SEQUENCE [LARGE SCALE GENOMIC DNA]</scope>
</reference>
<dbReference type="InterPro" id="IPR009091">
    <property type="entry name" value="RCC1/BLIP-II"/>
</dbReference>
<name>A0A7L8ZPN6_9CAUD</name>
<dbReference type="InterPro" id="IPR000408">
    <property type="entry name" value="Reg_chr_condens"/>
</dbReference>
<dbReference type="SUPFAM" id="SSF50985">
    <property type="entry name" value="RCC1/BLIP-II"/>
    <property type="match status" value="1"/>
</dbReference>
<dbReference type="PANTHER" id="PTHR45982:SF1">
    <property type="entry name" value="REGULATOR OF CHROMOSOME CONDENSATION"/>
    <property type="match status" value="1"/>
</dbReference>
<gene>
    <name evidence="1" type="ORF">pEaSNUABM47_00571</name>
</gene>
<dbReference type="Gene3D" id="2.130.10.30">
    <property type="entry name" value="Regulator of chromosome condensation 1/beta-lactamase-inhibitor protein II"/>
    <property type="match status" value="1"/>
</dbReference>
<dbReference type="InterPro" id="IPR051553">
    <property type="entry name" value="Ran_GTPase-activating"/>
</dbReference>
<dbReference type="Pfam" id="PF13540">
    <property type="entry name" value="RCC1_2"/>
    <property type="match status" value="1"/>
</dbReference>
<evidence type="ECO:0000313" key="1">
    <source>
        <dbReference type="EMBL" id="QOI72020.1"/>
    </source>
</evidence>
<sequence length="384" mass="41424">MLPFPIISNLRQKSNYRIQKFIAGSSHIAVLGTNGQLYTRGNNQYGQLGDTTYSTDYNNWVLSMSNVSSIYGDRSENTIAIKNDGTVWVCGRFTSAVQFGFSSTVGANSWVEITSSIPFSVSLIKDIIVGYQMSAILRSDGLVYFCGTNSYGQFGRNNTTNLSVYTVSLAADVQKLYVQHPVGSVQNVISYLDSSSHIWACGYNGSKQVSFSNTSSFSTFQQMSTTIVCSAVAIAGTTSWYLNSANNVGLFCGNAVDLQGSNSGILNLYSATGNQSSGLTDIQLASSGGVVYGRKSTGQFFAKTLFGGGGTVTPLMNNVSNRANWLQQHTLPVSTATYSGMAMGNNNNAFLLYLGADYQEVWGLGLMFPQNDSVYRPLVIPDFN</sequence>
<dbReference type="EMBL" id="MT939487">
    <property type="protein sequence ID" value="QOI72020.1"/>
    <property type="molecule type" value="Genomic_DNA"/>
</dbReference>
<protein>
    <submittedName>
        <fullName evidence="1">Putative DNA condensation protein</fullName>
    </submittedName>
</protein>
<proteinExistence type="predicted"/>